<keyword evidence="1" id="KW-0677">Repeat</keyword>
<dbReference type="InterPro" id="IPR016024">
    <property type="entry name" value="ARM-type_fold"/>
</dbReference>
<dbReference type="AlphaFoldDB" id="A0A9W7XYM6"/>
<dbReference type="Pfam" id="PF08144">
    <property type="entry name" value="CPL"/>
    <property type="match status" value="1"/>
</dbReference>
<dbReference type="PANTHER" id="PTHR13389:SF0">
    <property type="entry name" value="PUMILIO HOMOLOG 3"/>
    <property type="match status" value="1"/>
</dbReference>
<dbReference type="InterPro" id="IPR012959">
    <property type="entry name" value="CPL_dom"/>
</dbReference>
<sequence>MGKDAGHKRGKTGSSDGPSKKRKGVEVEKKVGNKHPTNKDKYSKETRATMVSNKYKRTAPTTPADKRQQRTDRIRAAPAGELKLQALKLWEDLRRGDLATADRRSKMDQMMGLIRGRIKDVTFKHDMSRVIQTCVKMGTDAQRNEIAEELKGTYLDLARSTYGKHIVMAILKYSNKYRGEVVRAFHGHVRATLRHREASAVLEECYAVYANSAQRWQLAAELYGAELAVFKDDAAKSIDDVLANAPQKRDSVVAGLLASLGPLLQKGTVQHSIVHRALADYLRLAPSAARQKMIEEMRELCVEILHTRDGAHAAQLCVAHGTAKDRKAIAKSLRTYVMRVAREEHGYAVLVALLDCMDDTVYAGKTLLGELAANVAELAADQHGRRVLLYVLAGRHPQYVGSDALQIMQATDEARSLTSKKDASTRHRELANHVSAPLLRWVAENAASAVFQPLPSQTMTEALLRCAPGAEKQQAWDAVLSLVGRSIEDAHAGDSHVLLSPVASRVLSACIRAEHSAPTSPDASLPSLPADNPPFGSDVLRVLAQDGGLVEAACAGAFPVRALLESPVTGAGAREALRPHAKVIAKALAAKPERPRSLPQIVELLG</sequence>
<protein>
    <submittedName>
        <fullName evidence="5">Pumilio y domain member 6</fullName>
    </submittedName>
</protein>
<name>A0A9W7XYM6_9FUNG</name>
<feature type="compositionally biased region" description="Basic and acidic residues" evidence="3">
    <location>
        <begin position="64"/>
        <end position="73"/>
    </location>
</feature>
<feature type="domain" description="PUM-HD" evidence="4">
    <location>
        <begin position="85"/>
        <end position="438"/>
    </location>
</feature>
<dbReference type="PROSITE" id="PS50303">
    <property type="entry name" value="PUM_HD"/>
    <property type="match status" value="1"/>
</dbReference>
<dbReference type="SUPFAM" id="SSF48371">
    <property type="entry name" value="ARM repeat"/>
    <property type="match status" value="1"/>
</dbReference>
<evidence type="ECO:0000313" key="6">
    <source>
        <dbReference type="Proteomes" id="UP001149813"/>
    </source>
</evidence>
<keyword evidence="2" id="KW-0694">RNA-binding</keyword>
<accession>A0A9W7XYM6</accession>
<dbReference type="EMBL" id="JANBOJ010000222">
    <property type="protein sequence ID" value="KAJ1720818.1"/>
    <property type="molecule type" value="Genomic_DNA"/>
</dbReference>
<dbReference type="InterPro" id="IPR001313">
    <property type="entry name" value="Pumilio_RNA-bd_rpt"/>
</dbReference>
<dbReference type="InterPro" id="IPR011989">
    <property type="entry name" value="ARM-like"/>
</dbReference>
<evidence type="ECO:0000313" key="5">
    <source>
        <dbReference type="EMBL" id="KAJ1720818.1"/>
    </source>
</evidence>
<keyword evidence="6" id="KW-1185">Reference proteome</keyword>
<dbReference type="OrthoDB" id="497380at2759"/>
<feature type="region of interest" description="Disordered" evidence="3">
    <location>
        <begin position="1"/>
        <end position="73"/>
    </location>
</feature>
<comment type="caution">
    <text evidence="5">The sequence shown here is derived from an EMBL/GenBank/DDBJ whole genome shotgun (WGS) entry which is preliminary data.</text>
</comment>
<feature type="compositionally biased region" description="Basic and acidic residues" evidence="3">
    <location>
        <begin position="24"/>
        <end position="47"/>
    </location>
</feature>
<dbReference type="PANTHER" id="PTHR13389">
    <property type="entry name" value="PUMILIO HOMOLOG 3"/>
    <property type="match status" value="1"/>
</dbReference>
<evidence type="ECO:0000259" key="4">
    <source>
        <dbReference type="PROSITE" id="PS50303"/>
    </source>
</evidence>
<dbReference type="Gene3D" id="1.25.10.10">
    <property type="entry name" value="Leucine-rich Repeat Variant"/>
    <property type="match status" value="2"/>
</dbReference>
<proteinExistence type="predicted"/>
<dbReference type="Pfam" id="PF00806">
    <property type="entry name" value="PUF"/>
    <property type="match status" value="1"/>
</dbReference>
<evidence type="ECO:0000256" key="2">
    <source>
        <dbReference type="ARBA" id="ARBA00022884"/>
    </source>
</evidence>
<organism evidence="5 6">
    <name type="scientific">Coemansia erecta</name>
    <dbReference type="NCBI Taxonomy" id="147472"/>
    <lineage>
        <taxon>Eukaryota</taxon>
        <taxon>Fungi</taxon>
        <taxon>Fungi incertae sedis</taxon>
        <taxon>Zoopagomycota</taxon>
        <taxon>Kickxellomycotina</taxon>
        <taxon>Kickxellomycetes</taxon>
        <taxon>Kickxellales</taxon>
        <taxon>Kickxellaceae</taxon>
        <taxon>Coemansia</taxon>
    </lineage>
</organism>
<reference evidence="5" key="1">
    <citation type="submission" date="2022-07" db="EMBL/GenBank/DDBJ databases">
        <title>Phylogenomic reconstructions and comparative analyses of Kickxellomycotina fungi.</title>
        <authorList>
            <person name="Reynolds N.K."/>
            <person name="Stajich J.E."/>
            <person name="Barry K."/>
            <person name="Grigoriev I.V."/>
            <person name="Crous P."/>
            <person name="Smith M.E."/>
        </authorList>
    </citation>
    <scope>NUCLEOTIDE SEQUENCE</scope>
    <source>
        <strain evidence="5">NBRC 32514</strain>
    </source>
</reference>
<dbReference type="GO" id="GO:0005730">
    <property type="term" value="C:nucleolus"/>
    <property type="evidence" value="ECO:0007669"/>
    <property type="project" value="TreeGrafter"/>
</dbReference>
<evidence type="ECO:0000256" key="3">
    <source>
        <dbReference type="SAM" id="MobiDB-lite"/>
    </source>
</evidence>
<dbReference type="GO" id="GO:0006417">
    <property type="term" value="P:regulation of translation"/>
    <property type="evidence" value="ECO:0007669"/>
    <property type="project" value="TreeGrafter"/>
</dbReference>
<dbReference type="GO" id="GO:0003729">
    <property type="term" value="F:mRNA binding"/>
    <property type="evidence" value="ECO:0007669"/>
    <property type="project" value="TreeGrafter"/>
</dbReference>
<dbReference type="Proteomes" id="UP001149813">
    <property type="component" value="Unassembled WGS sequence"/>
</dbReference>
<dbReference type="InterPro" id="IPR033133">
    <property type="entry name" value="PUM-HD"/>
</dbReference>
<gene>
    <name evidence="5" type="primary">puf6</name>
    <name evidence="5" type="ORF">LPJ53_004582</name>
</gene>
<dbReference type="InterPro" id="IPR040059">
    <property type="entry name" value="PUM3"/>
</dbReference>
<dbReference type="SMART" id="SM00025">
    <property type="entry name" value="Pumilio"/>
    <property type="match status" value="4"/>
</dbReference>
<evidence type="ECO:0000256" key="1">
    <source>
        <dbReference type="ARBA" id="ARBA00022737"/>
    </source>
</evidence>